<proteinExistence type="predicted"/>
<dbReference type="PANTHER" id="PTHR28665:SF1">
    <property type="entry name" value="BEN DOMAIN-CONTAINING PROTEIN 3"/>
    <property type="match status" value="1"/>
</dbReference>
<accession>A0A913ZXJ8</accession>
<dbReference type="OMA" id="FYANESR"/>
<dbReference type="GO" id="GO:0000183">
    <property type="term" value="P:rDNA heterochromatin formation"/>
    <property type="evidence" value="ECO:0007669"/>
    <property type="project" value="InterPro"/>
</dbReference>
<dbReference type="OrthoDB" id="6407116at2759"/>
<dbReference type="RefSeq" id="XP_038055781.1">
    <property type="nucleotide sequence ID" value="XM_038199853.1"/>
</dbReference>
<feature type="compositionally biased region" description="Pro residues" evidence="1">
    <location>
        <begin position="216"/>
        <end position="247"/>
    </location>
</feature>
<feature type="region of interest" description="Disordered" evidence="1">
    <location>
        <begin position="1"/>
        <end position="65"/>
    </location>
</feature>
<dbReference type="SMART" id="SM01025">
    <property type="entry name" value="BEN"/>
    <property type="match status" value="1"/>
</dbReference>
<feature type="compositionally biased region" description="Polar residues" evidence="1">
    <location>
        <begin position="161"/>
        <end position="170"/>
    </location>
</feature>
<evidence type="ECO:0000256" key="1">
    <source>
        <dbReference type="SAM" id="MobiDB-lite"/>
    </source>
</evidence>
<dbReference type="PROSITE" id="PS51457">
    <property type="entry name" value="BEN"/>
    <property type="match status" value="1"/>
</dbReference>
<feature type="domain" description="BEN" evidence="2">
    <location>
        <begin position="276"/>
        <end position="377"/>
    </location>
</feature>
<dbReference type="Pfam" id="PF10523">
    <property type="entry name" value="BEN"/>
    <property type="match status" value="1"/>
</dbReference>
<dbReference type="GO" id="GO:0000792">
    <property type="term" value="C:heterochromatin"/>
    <property type="evidence" value="ECO:0007669"/>
    <property type="project" value="InterPro"/>
</dbReference>
<dbReference type="EnsemblMetazoa" id="XM_038199853.1">
    <property type="protein sequence ID" value="XP_038055781.1"/>
    <property type="gene ID" value="LOC119727788"/>
</dbReference>
<organism evidence="3 4">
    <name type="scientific">Patiria miniata</name>
    <name type="common">Bat star</name>
    <name type="synonym">Asterina miniata</name>
    <dbReference type="NCBI Taxonomy" id="46514"/>
    <lineage>
        <taxon>Eukaryota</taxon>
        <taxon>Metazoa</taxon>
        <taxon>Echinodermata</taxon>
        <taxon>Eleutherozoa</taxon>
        <taxon>Asterozoa</taxon>
        <taxon>Asteroidea</taxon>
        <taxon>Valvatacea</taxon>
        <taxon>Valvatida</taxon>
        <taxon>Asterinidae</taxon>
        <taxon>Patiria</taxon>
    </lineage>
</organism>
<evidence type="ECO:0000313" key="3">
    <source>
        <dbReference type="EnsemblMetazoa" id="XP_038055781.1"/>
    </source>
</evidence>
<feature type="compositionally biased region" description="Gly residues" evidence="1">
    <location>
        <begin position="1"/>
        <end position="23"/>
    </location>
</feature>
<dbReference type="InterPro" id="IPR033583">
    <property type="entry name" value="BEND3"/>
</dbReference>
<dbReference type="Proteomes" id="UP000887568">
    <property type="component" value="Unplaced"/>
</dbReference>
<evidence type="ECO:0000313" key="4">
    <source>
        <dbReference type="Proteomes" id="UP000887568"/>
    </source>
</evidence>
<keyword evidence="4" id="KW-1185">Reference proteome</keyword>
<reference evidence="3" key="1">
    <citation type="submission" date="2022-11" db="UniProtKB">
        <authorList>
            <consortium name="EnsemblMetazoa"/>
        </authorList>
    </citation>
    <scope>IDENTIFICATION</scope>
</reference>
<protein>
    <recommendedName>
        <fullName evidence="2">BEN domain-containing protein</fullName>
    </recommendedName>
</protein>
<feature type="compositionally biased region" description="Basic and acidic residues" evidence="1">
    <location>
        <begin position="31"/>
        <end position="47"/>
    </location>
</feature>
<dbReference type="GO" id="GO:0003677">
    <property type="term" value="F:DNA binding"/>
    <property type="evidence" value="ECO:0007669"/>
    <property type="project" value="InterPro"/>
</dbReference>
<feature type="region of interest" description="Disordered" evidence="1">
    <location>
        <begin position="161"/>
        <end position="279"/>
    </location>
</feature>
<evidence type="ECO:0000259" key="2">
    <source>
        <dbReference type="PROSITE" id="PS51457"/>
    </source>
</evidence>
<dbReference type="GeneID" id="119727788"/>
<dbReference type="InterPro" id="IPR018379">
    <property type="entry name" value="BEN_domain"/>
</dbReference>
<dbReference type="AlphaFoldDB" id="A0A913ZXJ8"/>
<sequence>MLGVRVRGGSGHGRARDGPGGAVGRRKKKERKPDFRVEWEKKSDHVPRPQQFTGNPGPTDDFSGLSAVQIPFFPDVSFLSTDSSRILDDIPDLAFDSVGGTFSRPMPDPEPIPWSPALPSSTPLAMHRGQRHEEKMTKMASQLNDIWEWLQDWRSLQTFPPTLPYNQTARQASPPAPTVTSPTQPLSSPAQPPIPATQPSNIRPPVLPTLTTPSQPWRPPTQPLRPPTQPLRPPTQPLRPPTLPVSPPTQTVRPPTQPVRPPTQLLSPRPPILPVNPSALPSASLSPSTVSNARDNSTSIPNYALSLVRKLFTEEEMKGGNCRGVKGKRPLDPSRLTMVRQEVLKHPEVVPGKFPNFWKTICTRAIDEECRRLNRSNKSM</sequence>
<name>A0A913ZXJ8_PATMI</name>
<dbReference type="PANTHER" id="PTHR28665">
    <property type="entry name" value="BEN DOMAIN-CONTAINING PROTEIN 3"/>
    <property type="match status" value="1"/>
</dbReference>